<reference evidence="1" key="2">
    <citation type="journal article" date="2015" name="Data Brief">
        <title>Shoot transcriptome of the giant reed, Arundo donax.</title>
        <authorList>
            <person name="Barrero R.A."/>
            <person name="Guerrero F.D."/>
            <person name="Moolhuijzen P."/>
            <person name="Goolsby J.A."/>
            <person name="Tidwell J."/>
            <person name="Bellgard S.E."/>
            <person name="Bellgard M.I."/>
        </authorList>
    </citation>
    <scope>NUCLEOTIDE SEQUENCE</scope>
    <source>
        <tissue evidence="1">Shoot tissue taken approximately 20 cm above the soil surface</tissue>
    </source>
</reference>
<proteinExistence type="predicted"/>
<sequence length="35" mass="4013">MTWSLVVHILEQAKESECMKLQLSPPAKEYLQPSP</sequence>
<evidence type="ECO:0000313" key="1">
    <source>
        <dbReference type="EMBL" id="JAD80675.1"/>
    </source>
</evidence>
<reference evidence="1" key="1">
    <citation type="submission" date="2014-09" db="EMBL/GenBank/DDBJ databases">
        <authorList>
            <person name="Magalhaes I.L.F."/>
            <person name="Oliveira U."/>
            <person name="Santos F.R."/>
            <person name="Vidigal T.H.D.A."/>
            <person name="Brescovit A.D."/>
            <person name="Santos A.J."/>
        </authorList>
    </citation>
    <scope>NUCLEOTIDE SEQUENCE</scope>
    <source>
        <tissue evidence="1">Shoot tissue taken approximately 20 cm above the soil surface</tissue>
    </source>
</reference>
<dbReference type="AlphaFoldDB" id="A0A0A9D4W4"/>
<dbReference type="EMBL" id="GBRH01217220">
    <property type="protein sequence ID" value="JAD80675.1"/>
    <property type="molecule type" value="Transcribed_RNA"/>
</dbReference>
<accession>A0A0A9D4W4</accession>
<protein>
    <submittedName>
        <fullName evidence="1">Uncharacterized protein</fullName>
    </submittedName>
</protein>
<organism evidence="1">
    <name type="scientific">Arundo donax</name>
    <name type="common">Giant reed</name>
    <name type="synonym">Donax arundinaceus</name>
    <dbReference type="NCBI Taxonomy" id="35708"/>
    <lineage>
        <taxon>Eukaryota</taxon>
        <taxon>Viridiplantae</taxon>
        <taxon>Streptophyta</taxon>
        <taxon>Embryophyta</taxon>
        <taxon>Tracheophyta</taxon>
        <taxon>Spermatophyta</taxon>
        <taxon>Magnoliopsida</taxon>
        <taxon>Liliopsida</taxon>
        <taxon>Poales</taxon>
        <taxon>Poaceae</taxon>
        <taxon>PACMAD clade</taxon>
        <taxon>Arundinoideae</taxon>
        <taxon>Arundineae</taxon>
        <taxon>Arundo</taxon>
    </lineage>
</organism>
<name>A0A0A9D4W4_ARUDO</name>